<proteinExistence type="predicted"/>
<evidence type="ECO:0000313" key="1">
    <source>
        <dbReference type="EMBL" id="MCP8939086.1"/>
    </source>
</evidence>
<comment type="caution">
    <text evidence="1">The sequence shown here is derived from an EMBL/GenBank/DDBJ whole genome shotgun (WGS) entry which is preliminary data.</text>
</comment>
<evidence type="ECO:0008006" key="3">
    <source>
        <dbReference type="Google" id="ProtNLM"/>
    </source>
</evidence>
<protein>
    <recommendedName>
        <fullName evidence="3">DUF1508 domain-containing protein</fullName>
    </recommendedName>
</protein>
<dbReference type="EMBL" id="JANCLU010000009">
    <property type="protein sequence ID" value="MCP8939086.1"/>
    <property type="molecule type" value="Genomic_DNA"/>
</dbReference>
<reference evidence="1 2" key="1">
    <citation type="submission" date="2022-07" db="EMBL/GenBank/DDBJ databases">
        <authorList>
            <person name="Li W.-J."/>
            <person name="Deng Q.-Q."/>
        </authorList>
    </citation>
    <scope>NUCLEOTIDE SEQUENCE [LARGE SCALE GENOMIC DNA]</scope>
    <source>
        <strain evidence="1 2">SYSU M60028</strain>
    </source>
</reference>
<sequence>MIDGRAYQFICHRGEGLVASELYRREDGGRNAWRAARDDGAADTLIRINALLARFDGTGAGDAP</sequence>
<dbReference type="RefSeq" id="WP_254741883.1">
    <property type="nucleotide sequence ID" value="NZ_JANCLU010000009.1"/>
</dbReference>
<name>A0ABT1LDB4_9HYPH</name>
<gene>
    <name evidence="1" type="ORF">NK718_11210</name>
</gene>
<evidence type="ECO:0000313" key="2">
    <source>
        <dbReference type="Proteomes" id="UP001205890"/>
    </source>
</evidence>
<keyword evidence="2" id="KW-1185">Reference proteome</keyword>
<organism evidence="1 2">
    <name type="scientific">Alsobacter ponti</name>
    <dbReference type="NCBI Taxonomy" id="2962936"/>
    <lineage>
        <taxon>Bacteria</taxon>
        <taxon>Pseudomonadati</taxon>
        <taxon>Pseudomonadota</taxon>
        <taxon>Alphaproteobacteria</taxon>
        <taxon>Hyphomicrobiales</taxon>
        <taxon>Alsobacteraceae</taxon>
        <taxon>Alsobacter</taxon>
    </lineage>
</organism>
<dbReference type="Proteomes" id="UP001205890">
    <property type="component" value="Unassembled WGS sequence"/>
</dbReference>
<accession>A0ABT1LDB4</accession>